<dbReference type="AlphaFoldDB" id="A0A7W7L9F8"/>
<evidence type="ECO:0000313" key="2">
    <source>
        <dbReference type="EMBL" id="MBB4885536.1"/>
    </source>
</evidence>
<name>A0A7W7L9F8_STRNE</name>
<dbReference type="Proteomes" id="UP000556436">
    <property type="component" value="Unassembled WGS sequence"/>
</dbReference>
<accession>A0A7W7L9F8</accession>
<protein>
    <submittedName>
        <fullName evidence="2">Uncharacterized protein</fullName>
    </submittedName>
</protein>
<reference evidence="2 3" key="1">
    <citation type="submission" date="2020-08" db="EMBL/GenBank/DDBJ databases">
        <title>Genomic Encyclopedia of Type Strains, Phase III (KMG-III): the genomes of soil and plant-associated and newly described type strains.</title>
        <authorList>
            <person name="Whitman W."/>
        </authorList>
    </citation>
    <scope>NUCLEOTIDE SEQUENCE [LARGE SCALE GENOMIC DNA]</scope>
    <source>
        <strain evidence="2 3">CECT 3265</strain>
    </source>
</reference>
<organism evidence="2 3">
    <name type="scientific">Streptomyces netropsis</name>
    <name type="common">Streptoverticillium netropsis</name>
    <dbReference type="NCBI Taxonomy" id="55404"/>
    <lineage>
        <taxon>Bacteria</taxon>
        <taxon>Bacillati</taxon>
        <taxon>Actinomycetota</taxon>
        <taxon>Actinomycetes</taxon>
        <taxon>Kitasatosporales</taxon>
        <taxon>Streptomycetaceae</taxon>
        <taxon>Streptomyces</taxon>
    </lineage>
</organism>
<comment type="caution">
    <text evidence="2">The sequence shown here is derived from an EMBL/GenBank/DDBJ whole genome shotgun (WGS) entry which is preliminary data.</text>
</comment>
<evidence type="ECO:0000313" key="3">
    <source>
        <dbReference type="Proteomes" id="UP000556436"/>
    </source>
</evidence>
<evidence type="ECO:0000256" key="1">
    <source>
        <dbReference type="SAM" id="MobiDB-lite"/>
    </source>
</evidence>
<keyword evidence="3" id="KW-1185">Reference proteome</keyword>
<gene>
    <name evidence="2" type="ORF">FHS38_001564</name>
</gene>
<sequence>MTGGGAIDTVRVVPGPVCLVPEDAFTGRPPTLRVVAVVERSLGGGRWEAEEDVRVVTTATGAIVLPSLAAPRRTASGGPHGVRRMRIRLLSPYLLDAEHPEGVEFDAPSTTVPPVTRVRLYPLPAYPFPPGTRLLRGRVRRTWGTDVAGAALTGRARTGDGYLPRVLPPWSEYAATAADGRFRLPLRRPGSKPRPAGQAAPEPEWFTVTAAAEPAHGGGPEATVHLTAADISGTEHLVEIP</sequence>
<feature type="region of interest" description="Disordered" evidence="1">
    <location>
        <begin position="184"/>
        <end position="203"/>
    </location>
</feature>
<proteinExistence type="predicted"/>
<dbReference type="RefSeq" id="WP_184732116.1">
    <property type="nucleotide sequence ID" value="NZ_BMRW01000011.1"/>
</dbReference>
<dbReference type="EMBL" id="JACHJG010000002">
    <property type="protein sequence ID" value="MBB4885536.1"/>
    <property type="molecule type" value="Genomic_DNA"/>
</dbReference>